<gene>
    <name evidence="7" type="ORF">A2786_03185</name>
</gene>
<feature type="transmembrane region" description="Helical" evidence="6">
    <location>
        <begin position="223"/>
        <end position="243"/>
    </location>
</feature>
<reference evidence="7 8" key="1">
    <citation type="journal article" date="2016" name="Nat. Commun.">
        <title>Thousands of microbial genomes shed light on interconnected biogeochemical processes in an aquifer system.</title>
        <authorList>
            <person name="Anantharaman K."/>
            <person name="Brown C.T."/>
            <person name="Hug L.A."/>
            <person name="Sharon I."/>
            <person name="Castelle C.J."/>
            <person name="Probst A.J."/>
            <person name="Thomas B.C."/>
            <person name="Singh A."/>
            <person name="Wilkins M.J."/>
            <person name="Karaoz U."/>
            <person name="Brodie E.L."/>
            <person name="Williams K.H."/>
            <person name="Hubbard S.S."/>
            <person name="Banfield J.F."/>
        </authorList>
    </citation>
    <scope>NUCLEOTIDE SEQUENCE [LARGE SCALE GENOMIC DNA]</scope>
</reference>
<comment type="subcellular location">
    <subcellularLocation>
        <location evidence="1">Cell membrane</location>
        <topology evidence="1">Multi-pass membrane protein</topology>
    </subcellularLocation>
</comment>
<feature type="transmembrane region" description="Helical" evidence="6">
    <location>
        <begin position="21"/>
        <end position="41"/>
    </location>
</feature>
<evidence type="ECO:0000256" key="1">
    <source>
        <dbReference type="ARBA" id="ARBA00004651"/>
    </source>
</evidence>
<organism evidence="7 8">
    <name type="scientific">Candidatus Chisholmbacteria bacterium RIFCSPHIGHO2_01_FULL_52_32</name>
    <dbReference type="NCBI Taxonomy" id="1797591"/>
    <lineage>
        <taxon>Bacteria</taxon>
        <taxon>Candidatus Chisholmiibacteriota</taxon>
    </lineage>
</organism>
<evidence type="ECO:0008006" key="9">
    <source>
        <dbReference type="Google" id="ProtNLM"/>
    </source>
</evidence>
<dbReference type="PANTHER" id="PTHR30250:SF11">
    <property type="entry name" value="O-ANTIGEN TRANSPORTER-RELATED"/>
    <property type="match status" value="1"/>
</dbReference>
<feature type="transmembrane region" description="Helical" evidence="6">
    <location>
        <begin position="128"/>
        <end position="147"/>
    </location>
</feature>
<evidence type="ECO:0000313" key="8">
    <source>
        <dbReference type="Proteomes" id="UP000179233"/>
    </source>
</evidence>
<keyword evidence="2" id="KW-1003">Cell membrane</keyword>
<keyword evidence="5 6" id="KW-0472">Membrane</keyword>
<feature type="transmembrane region" description="Helical" evidence="6">
    <location>
        <begin position="302"/>
        <end position="327"/>
    </location>
</feature>
<feature type="transmembrane region" description="Helical" evidence="6">
    <location>
        <begin position="47"/>
        <end position="68"/>
    </location>
</feature>
<protein>
    <recommendedName>
        <fullName evidence="9">Polysaccharide biosynthesis protein C-terminal domain-containing protein</fullName>
    </recommendedName>
</protein>
<feature type="transmembrane region" description="Helical" evidence="6">
    <location>
        <begin position="367"/>
        <end position="390"/>
    </location>
</feature>
<evidence type="ECO:0000313" key="7">
    <source>
        <dbReference type="EMBL" id="OGY18476.1"/>
    </source>
</evidence>
<comment type="caution">
    <text evidence="7">The sequence shown here is derived from an EMBL/GenBank/DDBJ whole genome shotgun (WGS) entry which is preliminary data.</text>
</comment>
<dbReference type="AlphaFoldDB" id="A0A1G1VSU9"/>
<dbReference type="Proteomes" id="UP000179233">
    <property type="component" value="Unassembled WGS sequence"/>
</dbReference>
<evidence type="ECO:0000256" key="6">
    <source>
        <dbReference type="SAM" id="Phobius"/>
    </source>
</evidence>
<feature type="transmembrane region" description="Helical" evidence="6">
    <location>
        <begin position="339"/>
        <end position="360"/>
    </location>
</feature>
<feature type="transmembrane region" description="Helical" evidence="6">
    <location>
        <begin position="99"/>
        <end position="122"/>
    </location>
</feature>
<feature type="transmembrane region" description="Helical" evidence="6">
    <location>
        <begin position="188"/>
        <end position="211"/>
    </location>
</feature>
<feature type="transmembrane region" description="Helical" evidence="6">
    <location>
        <begin position="396"/>
        <end position="416"/>
    </location>
</feature>
<name>A0A1G1VSU9_9BACT</name>
<sequence>MYRKLIPLLKTQTAKDTMVTTVATGGGALLAAVFFILAARLLGPENFGIFSLATALSFMLADIFDIALNSSLVRFVAAEIEKTDGEEEKYLKLILKVKLAIGLGFILLSSIFAAPLSMIAFGKAMPQILSLTGLGTGLQLLYTFSLAHLQARKEFVKAGIGMVLLPLLRMLGILGLLLFLSLGTVSALVVYFFVIPLATIPLLFMAPTAFLKTKGDLKIARKLFGYNLPLTVGFALAAVAGRIDNFILGNLAGTASVGYYAAAFRLFAPVQYLAGSLATVLAPRFSTFQEDRTAKTYVKKAIVALGALTIGMLAFLPFSRLIIQLFYGSAYAPSVPVLRILFLGYAAFFFQAPFTAILLYYFAKTKLFAIIALVQLAIVVTANLILVPRLGESGSALAFLITQFLCLGILASYTVYRLRRS</sequence>
<keyword evidence="4 6" id="KW-1133">Transmembrane helix</keyword>
<dbReference type="InterPro" id="IPR050833">
    <property type="entry name" value="Poly_Biosynth_Transport"/>
</dbReference>
<evidence type="ECO:0000256" key="3">
    <source>
        <dbReference type="ARBA" id="ARBA00022692"/>
    </source>
</evidence>
<accession>A0A1G1VSU9</accession>
<feature type="transmembrane region" description="Helical" evidence="6">
    <location>
        <begin position="159"/>
        <end position="182"/>
    </location>
</feature>
<dbReference type="Pfam" id="PF13440">
    <property type="entry name" value="Polysacc_synt_3"/>
    <property type="match status" value="1"/>
</dbReference>
<dbReference type="GO" id="GO:0005886">
    <property type="term" value="C:plasma membrane"/>
    <property type="evidence" value="ECO:0007669"/>
    <property type="project" value="UniProtKB-SubCell"/>
</dbReference>
<evidence type="ECO:0000256" key="2">
    <source>
        <dbReference type="ARBA" id="ARBA00022475"/>
    </source>
</evidence>
<evidence type="ECO:0000256" key="5">
    <source>
        <dbReference type="ARBA" id="ARBA00023136"/>
    </source>
</evidence>
<dbReference type="PANTHER" id="PTHR30250">
    <property type="entry name" value="PST FAMILY PREDICTED COLANIC ACID TRANSPORTER"/>
    <property type="match status" value="1"/>
</dbReference>
<keyword evidence="3 6" id="KW-0812">Transmembrane</keyword>
<feature type="transmembrane region" description="Helical" evidence="6">
    <location>
        <begin position="263"/>
        <end position="282"/>
    </location>
</feature>
<proteinExistence type="predicted"/>
<evidence type="ECO:0000256" key="4">
    <source>
        <dbReference type="ARBA" id="ARBA00022989"/>
    </source>
</evidence>
<dbReference type="EMBL" id="MHCJ01000003">
    <property type="protein sequence ID" value="OGY18476.1"/>
    <property type="molecule type" value="Genomic_DNA"/>
</dbReference>